<protein>
    <submittedName>
        <fullName evidence="1">Uncharacterized protein</fullName>
    </submittedName>
</protein>
<name>A0ACB7I388_MANES</name>
<keyword evidence="2" id="KW-1185">Reference proteome</keyword>
<evidence type="ECO:0000313" key="1">
    <source>
        <dbReference type="EMBL" id="KAG8659537.1"/>
    </source>
</evidence>
<comment type="caution">
    <text evidence="1">The sequence shown here is derived from an EMBL/GenBank/DDBJ whole genome shotgun (WGS) entry which is preliminary data.</text>
</comment>
<accession>A0ACB7I388</accession>
<reference evidence="2" key="1">
    <citation type="journal article" date="2016" name="Nat. Biotechnol.">
        <title>Sequencing wild and cultivated cassava and related species reveals extensive interspecific hybridization and genetic diversity.</title>
        <authorList>
            <person name="Bredeson J.V."/>
            <person name="Lyons J.B."/>
            <person name="Prochnik S.E."/>
            <person name="Wu G.A."/>
            <person name="Ha C.M."/>
            <person name="Edsinger-Gonzales E."/>
            <person name="Grimwood J."/>
            <person name="Schmutz J."/>
            <person name="Rabbi I.Y."/>
            <person name="Egesi C."/>
            <person name="Nauluvula P."/>
            <person name="Lebot V."/>
            <person name="Ndunguru J."/>
            <person name="Mkamilo G."/>
            <person name="Bart R.S."/>
            <person name="Setter T.L."/>
            <person name="Gleadow R.M."/>
            <person name="Kulakow P."/>
            <person name="Ferguson M.E."/>
            <person name="Rounsley S."/>
            <person name="Rokhsar D.S."/>
        </authorList>
    </citation>
    <scope>NUCLEOTIDE SEQUENCE [LARGE SCALE GENOMIC DNA]</scope>
    <source>
        <strain evidence="2">cv. AM560-2</strain>
    </source>
</reference>
<dbReference type="Proteomes" id="UP000091857">
    <property type="component" value="Chromosome 2"/>
</dbReference>
<organism evidence="1 2">
    <name type="scientific">Manihot esculenta</name>
    <name type="common">Cassava</name>
    <name type="synonym">Jatropha manihot</name>
    <dbReference type="NCBI Taxonomy" id="3983"/>
    <lineage>
        <taxon>Eukaryota</taxon>
        <taxon>Viridiplantae</taxon>
        <taxon>Streptophyta</taxon>
        <taxon>Embryophyta</taxon>
        <taxon>Tracheophyta</taxon>
        <taxon>Spermatophyta</taxon>
        <taxon>Magnoliopsida</taxon>
        <taxon>eudicotyledons</taxon>
        <taxon>Gunneridae</taxon>
        <taxon>Pentapetalae</taxon>
        <taxon>rosids</taxon>
        <taxon>fabids</taxon>
        <taxon>Malpighiales</taxon>
        <taxon>Euphorbiaceae</taxon>
        <taxon>Crotonoideae</taxon>
        <taxon>Manihoteae</taxon>
        <taxon>Manihot</taxon>
    </lineage>
</organism>
<evidence type="ECO:0000313" key="2">
    <source>
        <dbReference type="Proteomes" id="UP000091857"/>
    </source>
</evidence>
<proteinExistence type="predicted"/>
<gene>
    <name evidence="1" type="ORF">MANES_02G047133v8</name>
</gene>
<sequence length="58" mass="6168">MRRTLGIRNDKADSISGLGLFKALESKGDEKNHTTETSSVSQANPAALSGSLKFQESS</sequence>
<dbReference type="EMBL" id="CM004388">
    <property type="protein sequence ID" value="KAG8659537.1"/>
    <property type="molecule type" value="Genomic_DNA"/>
</dbReference>